<gene>
    <name evidence="1" type="ORF">GGU10DRAFT_34188</name>
</gene>
<comment type="caution">
    <text evidence="1">The sequence shown here is derived from an EMBL/GenBank/DDBJ whole genome shotgun (WGS) entry which is preliminary data.</text>
</comment>
<proteinExistence type="predicted"/>
<name>A0AA38NIN7_9AGAR</name>
<accession>A0AA38NIN7</accession>
<sequence>MRPTWTTKEKISQKSSDRLLEIPLVKEHLGLSFLNTRCMLQNVVSIPERYGKWYTKHLSFKDRPSECFTVRAIGIS</sequence>
<reference evidence="1" key="1">
    <citation type="submission" date="2022-08" db="EMBL/GenBank/DDBJ databases">
        <authorList>
            <consortium name="DOE Joint Genome Institute"/>
            <person name="Min B."/>
            <person name="Riley R."/>
            <person name="Sierra-Patev S."/>
            <person name="Naranjo-Ortiz M."/>
            <person name="Looney B."/>
            <person name="Konkel Z."/>
            <person name="Slot J.C."/>
            <person name="Sakamoto Y."/>
            <person name="Steenwyk J.L."/>
            <person name="Rokas A."/>
            <person name="Carro J."/>
            <person name="Camarero S."/>
            <person name="Ferreira P."/>
            <person name="Molpeceres G."/>
            <person name="Ruiz-Duenas F.J."/>
            <person name="Serrano A."/>
            <person name="Henrissat B."/>
            <person name="Drula E."/>
            <person name="Hughes K.W."/>
            <person name="Mata J.L."/>
            <person name="Ishikawa N.K."/>
            <person name="Vargas-Isla R."/>
            <person name="Ushijima S."/>
            <person name="Smith C.A."/>
            <person name="Ahrendt S."/>
            <person name="Andreopoulos W."/>
            <person name="He G."/>
            <person name="Labutti K."/>
            <person name="Lipzen A."/>
            <person name="Ng V."/>
            <person name="Sandor L."/>
            <person name="Barry K."/>
            <person name="Martinez A.T."/>
            <person name="Xiao Y."/>
            <person name="Gibbons J.G."/>
            <person name="Terashima K."/>
            <person name="Hibbett D.S."/>
            <person name="Grigoriev I.V."/>
        </authorList>
    </citation>
    <scope>NUCLEOTIDE SEQUENCE</scope>
    <source>
        <strain evidence="1">TFB10291</strain>
    </source>
</reference>
<keyword evidence="2" id="KW-1185">Reference proteome</keyword>
<organism evidence="1 2">
    <name type="scientific">Lentinula aff. detonsa</name>
    <dbReference type="NCBI Taxonomy" id="2804958"/>
    <lineage>
        <taxon>Eukaryota</taxon>
        <taxon>Fungi</taxon>
        <taxon>Dikarya</taxon>
        <taxon>Basidiomycota</taxon>
        <taxon>Agaricomycotina</taxon>
        <taxon>Agaricomycetes</taxon>
        <taxon>Agaricomycetidae</taxon>
        <taxon>Agaricales</taxon>
        <taxon>Marasmiineae</taxon>
        <taxon>Omphalotaceae</taxon>
        <taxon>Lentinula</taxon>
    </lineage>
</organism>
<dbReference type="AlphaFoldDB" id="A0AA38NIN7"/>
<evidence type="ECO:0000313" key="1">
    <source>
        <dbReference type="EMBL" id="KAJ3784232.1"/>
    </source>
</evidence>
<dbReference type="Proteomes" id="UP001163798">
    <property type="component" value="Unassembled WGS sequence"/>
</dbReference>
<dbReference type="EMBL" id="MU793385">
    <property type="protein sequence ID" value="KAJ3784232.1"/>
    <property type="molecule type" value="Genomic_DNA"/>
</dbReference>
<evidence type="ECO:0000313" key="2">
    <source>
        <dbReference type="Proteomes" id="UP001163798"/>
    </source>
</evidence>
<protein>
    <submittedName>
        <fullName evidence="1">Uncharacterized protein</fullName>
    </submittedName>
</protein>